<comment type="caution">
    <text evidence="2">The sequence shown here is derived from an EMBL/GenBank/DDBJ whole genome shotgun (WGS) entry which is preliminary data.</text>
</comment>
<keyword evidence="1" id="KW-1133">Transmembrane helix</keyword>
<keyword evidence="1" id="KW-0812">Transmembrane</keyword>
<evidence type="ECO:0000313" key="2">
    <source>
        <dbReference type="EMBL" id="OGY42688.1"/>
    </source>
</evidence>
<evidence type="ECO:0000256" key="1">
    <source>
        <dbReference type="SAM" id="Phobius"/>
    </source>
</evidence>
<evidence type="ECO:0000313" key="3">
    <source>
        <dbReference type="Proteomes" id="UP000176260"/>
    </source>
</evidence>
<reference evidence="2 3" key="1">
    <citation type="journal article" date="2016" name="Nat. Commun.">
        <title>Thousands of microbial genomes shed light on interconnected biogeochemical processes in an aquifer system.</title>
        <authorList>
            <person name="Anantharaman K."/>
            <person name="Brown C.T."/>
            <person name="Hug L.A."/>
            <person name="Sharon I."/>
            <person name="Castelle C.J."/>
            <person name="Probst A.J."/>
            <person name="Thomas B.C."/>
            <person name="Singh A."/>
            <person name="Wilkins M.J."/>
            <person name="Karaoz U."/>
            <person name="Brodie E.L."/>
            <person name="Williams K.H."/>
            <person name="Hubbard S.S."/>
            <person name="Banfield J.F."/>
        </authorList>
    </citation>
    <scope>NUCLEOTIDE SEQUENCE [LARGE SCALE GENOMIC DNA]</scope>
</reference>
<dbReference type="Pfam" id="PF13196">
    <property type="entry name" value="DUF4012"/>
    <property type="match status" value="1"/>
</dbReference>
<evidence type="ECO:0008006" key="4">
    <source>
        <dbReference type="Google" id="ProtNLM"/>
    </source>
</evidence>
<organism evidence="2 3">
    <name type="scientific">Candidatus Buchananbacteria bacterium RBG_13_39_9</name>
    <dbReference type="NCBI Taxonomy" id="1797531"/>
    <lineage>
        <taxon>Bacteria</taxon>
        <taxon>Candidatus Buchananiibacteriota</taxon>
    </lineage>
</organism>
<dbReference type="Proteomes" id="UP000176260">
    <property type="component" value="Unassembled WGS sequence"/>
</dbReference>
<name>A0A1G1XRM7_9BACT</name>
<protein>
    <recommendedName>
        <fullName evidence="4">DUF4012 domain-containing protein</fullName>
    </recommendedName>
</protein>
<feature type="transmembrane region" description="Helical" evidence="1">
    <location>
        <begin position="31"/>
        <end position="58"/>
    </location>
</feature>
<keyword evidence="1" id="KW-0472">Membrane</keyword>
<accession>A0A1G1XRM7</accession>
<sequence length="688" mass="77702">MYEDKQNLNALPSPDYTQIGEKPKKRRAKKIIIIISVIILALLIIIISGAVILGLTYYNNIQQAYQLSFSAKADLEASLHKIMNRDFKAGADLIKNANTKFGQAKNLLDQVVIVRRIPYLSVQLKAVDNVLLAGLKLTESGQQVVLLIDDITSPLRNESISYATITEEQKRMILHKIVASESLLYEVKKNIDEADAAIAAIPEEKLVSQLRDGISPLREYLPKIKILIDNSLPLLKIIPKVAGFDQERAYLFLLQNNSELRPTGGFIGTYGILKLGNGEIKEFDTDNIYNLDRSSQHVIKEQSPWPIEKYLEQKDWALRDINWAPDFPTTAGKTIEMYDKENKAIADLIKSGQPIIGEKGTVIDQVIPYEKDIFGVIAVTPEILGGLLKLTGPVVASDMVFTDSNYQEQLELMVGKLYQELDIPISQRKGIIKQLADQIKVKLLTLPLSKLPDVLDIAFAAMDQKQVLLYVKDPEVQQLIFERGWAGEIKQVDGDYLIVVDSNMASLKTDQFVKRNINYSLSWRDDDLIGRVEINYQNNADFTWKSTRLRTYTRVYVPLGSELINSSGAMENDKIKDPQMQAGQVESGSEFDKTYFGAFISIEPHEKGTLVFEYKLPSKIKDQIRINNGYKLLVQKQPGVMPDLTLDLRFGKNIKSANPAEPEKEWFNNSYNNNLALDKDKDIIVNFK</sequence>
<dbReference type="InterPro" id="IPR025101">
    <property type="entry name" value="DUF4012"/>
</dbReference>
<dbReference type="EMBL" id="MHIA01000009">
    <property type="protein sequence ID" value="OGY42688.1"/>
    <property type="molecule type" value="Genomic_DNA"/>
</dbReference>
<gene>
    <name evidence="2" type="ORF">A2Y67_02745</name>
</gene>
<proteinExistence type="predicted"/>
<dbReference type="AlphaFoldDB" id="A0A1G1XRM7"/>